<dbReference type="NCBIfam" id="TIGR01587">
    <property type="entry name" value="cas3_core"/>
    <property type="match status" value="1"/>
</dbReference>
<dbReference type="GO" id="GO:0051607">
    <property type="term" value="P:defense response to virus"/>
    <property type="evidence" value="ECO:0007669"/>
    <property type="project" value="UniProtKB-KW"/>
</dbReference>
<dbReference type="AlphaFoldDB" id="A0A017RXV3"/>
<dbReference type="InterPro" id="IPR011545">
    <property type="entry name" value="DEAD/DEAH_box_helicase_dom"/>
</dbReference>
<evidence type="ECO:0000256" key="9">
    <source>
        <dbReference type="ARBA" id="ARBA00023118"/>
    </source>
</evidence>
<dbReference type="PANTHER" id="PTHR47959">
    <property type="entry name" value="ATP-DEPENDENT RNA HELICASE RHLE-RELATED"/>
    <property type="match status" value="1"/>
</dbReference>
<dbReference type="PROSITE" id="PS51192">
    <property type="entry name" value="HELICASE_ATP_BIND_1"/>
    <property type="match status" value="1"/>
</dbReference>
<keyword evidence="8" id="KW-0067">ATP-binding</keyword>
<keyword evidence="4" id="KW-0479">Metal-binding</keyword>
<dbReference type="InterPro" id="IPR006483">
    <property type="entry name" value="CRISPR-assoc_Cas3_HD"/>
</dbReference>
<dbReference type="GO" id="GO:0016787">
    <property type="term" value="F:hydrolase activity"/>
    <property type="evidence" value="ECO:0007669"/>
    <property type="project" value="UniProtKB-KW"/>
</dbReference>
<dbReference type="GO" id="GO:0003724">
    <property type="term" value="F:RNA helicase activity"/>
    <property type="evidence" value="ECO:0007669"/>
    <property type="project" value="TreeGrafter"/>
</dbReference>
<evidence type="ECO:0000256" key="1">
    <source>
        <dbReference type="ARBA" id="ARBA00006847"/>
    </source>
</evidence>
<protein>
    <recommendedName>
        <fullName evidence="16">CRISPR-associated protein Cas3</fullName>
    </recommendedName>
</protein>
<name>A0A017RXV3_9CLOT</name>
<keyword evidence="7" id="KW-0347">Helicase</keyword>
<dbReference type="GO" id="GO:0004518">
    <property type="term" value="F:nuclease activity"/>
    <property type="evidence" value="ECO:0007669"/>
    <property type="project" value="UniProtKB-KW"/>
</dbReference>
<keyword evidence="9" id="KW-0051">Antiviral defense</keyword>
<feature type="domain" description="Helicase ATP-binding" evidence="11">
    <location>
        <begin position="35"/>
        <end position="219"/>
    </location>
</feature>
<dbReference type="PANTHER" id="PTHR47959:SF16">
    <property type="entry name" value="CRISPR-ASSOCIATED NUCLEASE_HELICASE CAS3-RELATED"/>
    <property type="match status" value="1"/>
</dbReference>
<dbReference type="GO" id="GO:0003676">
    <property type="term" value="F:nucleic acid binding"/>
    <property type="evidence" value="ECO:0007669"/>
    <property type="project" value="InterPro"/>
</dbReference>
<evidence type="ECO:0000256" key="3">
    <source>
        <dbReference type="ARBA" id="ARBA00022722"/>
    </source>
</evidence>
<organism evidence="14 15">
    <name type="scientific">Fervidicella metallireducens AeB</name>
    <dbReference type="NCBI Taxonomy" id="1403537"/>
    <lineage>
        <taxon>Bacteria</taxon>
        <taxon>Bacillati</taxon>
        <taxon>Bacillota</taxon>
        <taxon>Clostridia</taxon>
        <taxon>Eubacteriales</taxon>
        <taxon>Clostridiaceae</taxon>
        <taxon>Fervidicella</taxon>
    </lineage>
</organism>
<dbReference type="InterPro" id="IPR006474">
    <property type="entry name" value="Helicase_Cas3_CRISPR-ass_core"/>
</dbReference>
<dbReference type="GO" id="GO:0046872">
    <property type="term" value="F:metal ion binding"/>
    <property type="evidence" value="ECO:0007669"/>
    <property type="project" value="UniProtKB-KW"/>
</dbReference>
<accession>A0A017RXV3</accession>
<comment type="similarity">
    <text evidence="2">In the central section; belongs to the CRISPR-associated helicase Cas3 family.</text>
</comment>
<comment type="similarity">
    <text evidence="1">In the N-terminal section; belongs to the CRISPR-associated nuclease Cas3-HD family.</text>
</comment>
<dbReference type="InterPro" id="IPR027417">
    <property type="entry name" value="P-loop_NTPase"/>
</dbReference>
<dbReference type="PROSITE" id="PS51194">
    <property type="entry name" value="HELICASE_CTER"/>
    <property type="match status" value="1"/>
</dbReference>
<dbReference type="EMBL" id="AZQP01000005">
    <property type="protein sequence ID" value="EYE89416.1"/>
    <property type="molecule type" value="Genomic_DNA"/>
</dbReference>
<dbReference type="GO" id="GO:0005524">
    <property type="term" value="F:ATP binding"/>
    <property type="evidence" value="ECO:0007669"/>
    <property type="project" value="UniProtKB-KW"/>
</dbReference>
<evidence type="ECO:0000259" key="13">
    <source>
        <dbReference type="PROSITE" id="PS51643"/>
    </source>
</evidence>
<comment type="similarity">
    <text evidence="10">Belongs to the DEAD box helicase family.</text>
</comment>
<evidence type="ECO:0000256" key="8">
    <source>
        <dbReference type="ARBA" id="ARBA00022840"/>
    </source>
</evidence>
<dbReference type="GO" id="GO:0005829">
    <property type="term" value="C:cytosol"/>
    <property type="evidence" value="ECO:0007669"/>
    <property type="project" value="TreeGrafter"/>
</dbReference>
<dbReference type="OrthoDB" id="9810236at2"/>
<dbReference type="InterPro" id="IPR038257">
    <property type="entry name" value="CRISPR-assoc_Cas3_HD_sf"/>
</dbReference>
<dbReference type="NCBIfam" id="TIGR01596">
    <property type="entry name" value="cas3_HD"/>
    <property type="match status" value="1"/>
</dbReference>
<evidence type="ECO:0000256" key="7">
    <source>
        <dbReference type="ARBA" id="ARBA00022806"/>
    </source>
</evidence>
<keyword evidence="6" id="KW-0378">Hydrolase</keyword>
<dbReference type="InterPro" id="IPR054712">
    <property type="entry name" value="Cas3-like_dom"/>
</dbReference>
<dbReference type="SUPFAM" id="SSF52540">
    <property type="entry name" value="P-loop containing nucleoside triphosphate hydrolases"/>
    <property type="match status" value="1"/>
</dbReference>
<gene>
    <name evidence="14" type="ORF">Q428_02910</name>
</gene>
<evidence type="ECO:0000313" key="14">
    <source>
        <dbReference type="EMBL" id="EYE89416.1"/>
    </source>
</evidence>
<dbReference type="PROSITE" id="PS51643">
    <property type="entry name" value="HD_CAS3"/>
    <property type="match status" value="1"/>
</dbReference>
<keyword evidence="3" id="KW-0540">Nuclease</keyword>
<proteinExistence type="inferred from homology"/>
<reference evidence="14 15" key="1">
    <citation type="journal article" date="2014" name="Genome Announc.">
        <title>Draft Genome Sequence of Fervidicella metallireducens Strain AeBT, an Iron-Reducing Thermoanaerobe from the Great Artesian Basin.</title>
        <authorList>
            <person name="Patel B.K."/>
        </authorList>
    </citation>
    <scope>NUCLEOTIDE SEQUENCE [LARGE SCALE GENOMIC DNA]</scope>
    <source>
        <strain evidence="14 15">AeB</strain>
    </source>
</reference>
<dbReference type="SMART" id="SM00490">
    <property type="entry name" value="HELICc"/>
    <property type="match status" value="1"/>
</dbReference>
<dbReference type="InterPro" id="IPR050079">
    <property type="entry name" value="DEAD_box_RNA_helicase"/>
</dbReference>
<feature type="domain" description="Helicase C-terminal" evidence="12">
    <location>
        <begin position="246"/>
        <end position="404"/>
    </location>
</feature>
<evidence type="ECO:0000259" key="11">
    <source>
        <dbReference type="PROSITE" id="PS51192"/>
    </source>
</evidence>
<dbReference type="Pfam" id="PF22590">
    <property type="entry name" value="Cas3-like_C_2"/>
    <property type="match status" value="1"/>
</dbReference>
<dbReference type="InterPro" id="IPR014001">
    <property type="entry name" value="Helicase_ATP-bd"/>
</dbReference>
<dbReference type="STRING" id="1403537.Q428_02910"/>
<sequence length="812" mass="94763">MDLKTTDCGLNLQEYKDFFKIITGFYPYKFQISIAEKLLNNKNVIMQAPTGSGKTWASIMPYLYSCYKGINFPRKLIYSLPLRVLANSLYSEVNEKINRIDSIFKRKPKVTIQTGENNQDPYLLEGDIIFTTIDQSLSSLLSIPLSLSINQGNINPGVIFTSYLVFDEFHLLEVGRALSTLYNILNKISDITPFCLMTATLSDELLDNYSKKLNAEKIFISPEEITNIGSQVNKIRNVIVKKEAINIENIVKEHKKKSIIICNTVDSCKEVYLNLKKEKEKNQLLKNTQLTCIHSQFFSQDRREKEELIKKYFSKNSNENAILVATQVIEVGIDISCEVMHTEISPINSFLQRIGRCVRYGGENGVIEKGLIFVYDVKNIKNNGEEKNNSYLPYDFELCMDTYNNLMRLGERQNLDYFKSQELINDILMKKELKEFNSINENQINRFEEIISCWLKPERSYASRLIRQIDSVNVLISSNTNEISDPYIYEMISINRYSLLSKLKDIEKEYDDDWIIKVIVESNFDDDFWGKYSYISVGVNDIRLKNENILILNSKYVFYDEEIGLNFQGIGEKQSYKLVKNDNKKNFIITKDTYIEHIELMIKVYEEYFKDEISYISKKIEQKYKVDFNIDEIIKFIIIIHDYGKLNEKWQAAVRSYQSKNNKYNTGEILAHTDFNPEYDKKIQLPNHAGIGAIVGFALVEQIFEEGEEIGKVILNTIVKHHSIYNFSSEKYKIIKDGRELIEKLLKKYCPSIVKKIDFSDEILFSFDKCEFRNEDVISFSKIKSNFEALLYFISSRILRICDQKSFDFKER</sequence>
<feature type="domain" description="HD Cas3-type" evidence="13">
    <location>
        <begin position="587"/>
        <end position="806"/>
    </location>
</feature>
<dbReference type="Gene3D" id="1.10.3210.30">
    <property type="match status" value="1"/>
</dbReference>
<evidence type="ECO:0000259" key="12">
    <source>
        <dbReference type="PROSITE" id="PS51194"/>
    </source>
</evidence>
<evidence type="ECO:0000256" key="10">
    <source>
        <dbReference type="ARBA" id="ARBA00038437"/>
    </source>
</evidence>
<keyword evidence="15" id="KW-1185">Reference proteome</keyword>
<dbReference type="Pfam" id="PF00270">
    <property type="entry name" value="DEAD"/>
    <property type="match status" value="1"/>
</dbReference>
<comment type="caution">
    <text evidence="14">The sequence shown here is derived from an EMBL/GenBank/DDBJ whole genome shotgun (WGS) entry which is preliminary data.</text>
</comment>
<evidence type="ECO:0008006" key="16">
    <source>
        <dbReference type="Google" id="ProtNLM"/>
    </source>
</evidence>
<evidence type="ECO:0000256" key="5">
    <source>
        <dbReference type="ARBA" id="ARBA00022741"/>
    </source>
</evidence>
<dbReference type="InterPro" id="IPR001650">
    <property type="entry name" value="Helicase_C-like"/>
</dbReference>
<evidence type="ECO:0000256" key="2">
    <source>
        <dbReference type="ARBA" id="ARBA00009046"/>
    </source>
</evidence>
<evidence type="ECO:0000256" key="4">
    <source>
        <dbReference type="ARBA" id="ARBA00022723"/>
    </source>
</evidence>
<dbReference type="RefSeq" id="WP_035377970.1">
    <property type="nucleotide sequence ID" value="NZ_AZQP01000005.1"/>
</dbReference>
<dbReference type="Gene3D" id="3.40.50.300">
    <property type="entry name" value="P-loop containing nucleotide triphosphate hydrolases"/>
    <property type="match status" value="2"/>
</dbReference>
<dbReference type="Proteomes" id="UP000019681">
    <property type="component" value="Unassembled WGS sequence"/>
</dbReference>
<evidence type="ECO:0000313" key="15">
    <source>
        <dbReference type="Proteomes" id="UP000019681"/>
    </source>
</evidence>
<keyword evidence="5" id="KW-0547">Nucleotide-binding</keyword>
<evidence type="ECO:0000256" key="6">
    <source>
        <dbReference type="ARBA" id="ARBA00022801"/>
    </source>
</evidence>
<dbReference type="SMART" id="SM00487">
    <property type="entry name" value="DEXDc"/>
    <property type="match status" value="1"/>
</dbReference>